<dbReference type="GO" id="GO:0006508">
    <property type="term" value="P:proteolysis"/>
    <property type="evidence" value="ECO:0007669"/>
    <property type="project" value="UniProtKB-KW"/>
</dbReference>
<dbReference type="Gene3D" id="3.10.10.10">
    <property type="entry name" value="HIV Type 1 Reverse Transcriptase, subunit A, domain 1"/>
    <property type="match status" value="1"/>
</dbReference>
<dbReference type="InterPro" id="IPR000477">
    <property type="entry name" value="RT_dom"/>
</dbReference>
<keyword evidence="8" id="KW-0511">Multifunctional enzyme</keyword>
<keyword evidence="6" id="KW-0378">Hydrolase</keyword>
<reference evidence="10 11" key="1">
    <citation type="submission" date="2013-09" db="EMBL/GenBank/DDBJ databases">
        <title>Corchorus capsularis genome sequencing.</title>
        <authorList>
            <person name="Alam M."/>
            <person name="Haque M.S."/>
            <person name="Islam M.S."/>
            <person name="Emdad E.M."/>
            <person name="Islam M.M."/>
            <person name="Ahmed B."/>
            <person name="Halim A."/>
            <person name="Hossen Q.M.M."/>
            <person name="Hossain M.Z."/>
            <person name="Ahmed R."/>
            <person name="Khan M.M."/>
            <person name="Islam R."/>
            <person name="Rashid M.M."/>
            <person name="Khan S.A."/>
            <person name="Rahman M.S."/>
            <person name="Alam M."/>
        </authorList>
    </citation>
    <scope>NUCLEOTIDE SEQUENCE [LARGE SCALE GENOMIC DNA]</scope>
    <source>
        <strain evidence="11">cv. CVL-1</strain>
        <tissue evidence="10">Whole seedling</tissue>
    </source>
</reference>
<comment type="caution">
    <text evidence="10">The sequence shown here is derived from an EMBL/GenBank/DDBJ whole genome shotgun (WGS) entry which is preliminary data.</text>
</comment>
<protein>
    <submittedName>
        <fullName evidence="10">Reverse transcriptase</fullName>
    </submittedName>
</protein>
<dbReference type="Gene3D" id="3.30.420.10">
    <property type="entry name" value="Ribonuclease H-like superfamily/Ribonuclease H"/>
    <property type="match status" value="1"/>
</dbReference>
<dbReference type="InterPro" id="IPR001584">
    <property type="entry name" value="Integrase_cat-core"/>
</dbReference>
<evidence type="ECO:0000256" key="7">
    <source>
        <dbReference type="ARBA" id="ARBA00022918"/>
    </source>
</evidence>
<dbReference type="SUPFAM" id="SSF53098">
    <property type="entry name" value="Ribonuclease H-like"/>
    <property type="match status" value="1"/>
</dbReference>
<dbReference type="InterPro" id="IPR041577">
    <property type="entry name" value="RT_RNaseH_2"/>
</dbReference>
<organism evidence="10 11">
    <name type="scientific">Corchorus capsularis</name>
    <name type="common">Jute</name>
    <dbReference type="NCBI Taxonomy" id="210143"/>
    <lineage>
        <taxon>Eukaryota</taxon>
        <taxon>Viridiplantae</taxon>
        <taxon>Streptophyta</taxon>
        <taxon>Embryophyta</taxon>
        <taxon>Tracheophyta</taxon>
        <taxon>Spermatophyta</taxon>
        <taxon>Magnoliopsida</taxon>
        <taxon>eudicotyledons</taxon>
        <taxon>Gunneridae</taxon>
        <taxon>Pentapetalae</taxon>
        <taxon>rosids</taxon>
        <taxon>malvids</taxon>
        <taxon>Malvales</taxon>
        <taxon>Malvaceae</taxon>
        <taxon>Grewioideae</taxon>
        <taxon>Apeibeae</taxon>
        <taxon>Corchorus</taxon>
    </lineage>
</organism>
<dbReference type="GO" id="GO:0015074">
    <property type="term" value="P:DNA integration"/>
    <property type="evidence" value="ECO:0007669"/>
    <property type="project" value="InterPro"/>
</dbReference>
<dbReference type="PANTHER" id="PTHR37984">
    <property type="entry name" value="PROTEIN CBG26694"/>
    <property type="match status" value="1"/>
</dbReference>
<keyword evidence="3" id="KW-0548">Nucleotidyltransferase</keyword>
<dbReference type="GO" id="GO:0008233">
    <property type="term" value="F:peptidase activity"/>
    <property type="evidence" value="ECO:0007669"/>
    <property type="project" value="UniProtKB-KW"/>
</dbReference>
<dbReference type="FunFam" id="3.10.10.10:FF:000007">
    <property type="entry name" value="Retrovirus-related Pol polyprotein from transposon 17.6-like Protein"/>
    <property type="match status" value="1"/>
</dbReference>
<keyword evidence="5" id="KW-0255">Endonuclease</keyword>
<dbReference type="Proteomes" id="UP000188268">
    <property type="component" value="Unassembled WGS sequence"/>
</dbReference>
<evidence type="ECO:0000256" key="1">
    <source>
        <dbReference type="ARBA" id="ARBA00022670"/>
    </source>
</evidence>
<keyword evidence="7 10" id="KW-0695">RNA-directed DNA polymerase</keyword>
<keyword evidence="1" id="KW-0645">Protease</keyword>
<keyword evidence="4" id="KW-0540">Nuclease</keyword>
<dbReference type="STRING" id="210143.A0A1R3HDS5"/>
<evidence type="ECO:0000313" key="11">
    <source>
        <dbReference type="Proteomes" id="UP000188268"/>
    </source>
</evidence>
<evidence type="ECO:0000313" key="10">
    <source>
        <dbReference type="EMBL" id="OMO68489.1"/>
    </source>
</evidence>
<keyword evidence="11" id="KW-1185">Reference proteome</keyword>
<dbReference type="InterPro" id="IPR056924">
    <property type="entry name" value="SH3_Tf2-1"/>
</dbReference>
<evidence type="ECO:0000256" key="2">
    <source>
        <dbReference type="ARBA" id="ARBA00022679"/>
    </source>
</evidence>
<dbReference type="CDD" id="cd01647">
    <property type="entry name" value="RT_LTR"/>
    <property type="match status" value="1"/>
</dbReference>
<dbReference type="Gramene" id="OMO68489">
    <property type="protein sequence ID" value="OMO68489"/>
    <property type="gene ID" value="CCACVL1_19932"/>
</dbReference>
<proteinExistence type="predicted"/>
<evidence type="ECO:0000259" key="9">
    <source>
        <dbReference type="PROSITE" id="PS50994"/>
    </source>
</evidence>
<dbReference type="InterPro" id="IPR043128">
    <property type="entry name" value="Rev_trsase/Diguanyl_cyclase"/>
</dbReference>
<evidence type="ECO:0000256" key="4">
    <source>
        <dbReference type="ARBA" id="ARBA00022722"/>
    </source>
</evidence>
<dbReference type="InterPro" id="IPR036397">
    <property type="entry name" value="RNaseH_sf"/>
</dbReference>
<dbReference type="PROSITE" id="PS50994">
    <property type="entry name" value="INTEGRASE"/>
    <property type="match status" value="1"/>
</dbReference>
<dbReference type="Pfam" id="PF00078">
    <property type="entry name" value="RVT_1"/>
    <property type="match status" value="1"/>
</dbReference>
<dbReference type="AlphaFoldDB" id="A0A1R3HDS5"/>
<gene>
    <name evidence="10" type="ORF">CCACVL1_19932</name>
</gene>
<accession>A0A1R3HDS5</accession>
<dbReference type="SUPFAM" id="SSF56672">
    <property type="entry name" value="DNA/RNA polymerases"/>
    <property type="match status" value="1"/>
</dbReference>
<feature type="domain" description="Integrase catalytic" evidence="9">
    <location>
        <begin position="438"/>
        <end position="602"/>
    </location>
</feature>
<dbReference type="GO" id="GO:0004519">
    <property type="term" value="F:endonuclease activity"/>
    <property type="evidence" value="ECO:0007669"/>
    <property type="project" value="UniProtKB-KW"/>
</dbReference>
<dbReference type="InterPro" id="IPR012337">
    <property type="entry name" value="RNaseH-like_sf"/>
</dbReference>
<dbReference type="Pfam" id="PF17919">
    <property type="entry name" value="RT_RNaseH_2"/>
    <property type="match status" value="1"/>
</dbReference>
<evidence type="ECO:0000256" key="8">
    <source>
        <dbReference type="ARBA" id="ARBA00023268"/>
    </source>
</evidence>
<dbReference type="OrthoDB" id="1001407at2759"/>
<keyword evidence="2" id="KW-0808">Transferase</keyword>
<evidence type="ECO:0000256" key="5">
    <source>
        <dbReference type="ARBA" id="ARBA00022759"/>
    </source>
</evidence>
<evidence type="ECO:0000256" key="6">
    <source>
        <dbReference type="ARBA" id="ARBA00022801"/>
    </source>
</evidence>
<dbReference type="Gene3D" id="3.30.70.270">
    <property type="match status" value="1"/>
</dbReference>
<dbReference type="OMA" id="KYHTERE"/>
<dbReference type="Pfam" id="PF24626">
    <property type="entry name" value="SH3_Tf2-1"/>
    <property type="match status" value="1"/>
</dbReference>
<dbReference type="EMBL" id="AWWV01012197">
    <property type="protein sequence ID" value="OMO68489.1"/>
    <property type="molecule type" value="Genomic_DNA"/>
</dbReference>
<dbReference type="GO" id="GO:0003676">
    <property type="term" value="F:nucleic acid binding"/>
    <property type="evidence" value="ECO:0007669"/>
    <property type="project" value="InterPro"/>
</dbReference>
<name>A0A1R3HDS5_COCAP</name>
<dbReference type="GO" id="GO:0003964">
    <property type="term" value="F:RNA-directed DNA polymerase activity"/>
    <property type="evidence" value="ECO:0007669"/>
    <property type="project" value="UniProtKB-KW"/>
</dbReference>
<dbReference type="PANTHER" id="PTHR37984:SF5">
    <property type="entry name" value="PROTEIN NYNRIN-LIKE"/>
    <property type="match status" value="1"/>
</dbReference>
<sequence length="795" mass="90182">MKFTIKGIQYKLQRLTSGEVSLITDKQAARAPVSNKALYTLLVCTTFPQCFVIDRQPSSVSYLPQDLQALLQQNAKIFDVPTGLPLSRAHDHQIPLKDESQVVKIRPYRYLAVQKDILEKMVAEMKATGIIKDSTSSFASPVVLVKKKDGSWRFCVDYRQLNNLTLKDRFPIPLVEELLDELTGSQWFSKLDLRSGYHQIRMADKDVHKTAFRTHHGHFEFMVMPFGLTNAPSTFQSLMNSIFQPYLRRFIKGYGSIAQPLTALLKKNNFTWTADATVAFTKLKQAMVSAPVLAMPNFEETFVLESDASGTGIGAVLSQGGRPIAYFSRALSPRHQLLSVYEKEMMAILATPGAQLCALSAVHTDLTARIKQSWAQDPTVTKLMQKAKINPSSTAKYTWHQDQSIGNDLRGMLDSLYVRECTTCQQNKSENVASPGLMQPLPIPTKVWIDISMDFISGLPKSHGKDVIMVVVDRLSKYAHFIPLSHPYTAVIVAQAYMDNVYKLHGMPETVVSDRDQVFLSSFWKELFILLGAKLHMSTSYHPQTDGQTEVTNRSLETYLRCFSGEHPSDWVKWLPTAEFWYNTHFHSSAKATPYEILYGQPPPVHMPYIPGESRVDVVDRSLKAREDTIQVLKFHLHRSQHRMKQLADKKRTDRNFEVGDLVYLKLQPYRQISVLRRPNMKLAARFFGPYPVVKKIGEVAYELALPCGSKIHPVFHVSQIKKHIGKAPAHAQLPVLDSHGIIAREPTAILERRMVKRRGRAVTEALVLWSNSFPEDATWECLFDLQKKFPDFDS</sequence>
<dbReference type="InterPro" id="IPR050951">
    <property type="entry name" value="Retrovirus_Pol_polyprotein"/>
</dbReference>
<evidence type="ECO:0000256" key="3">
    <source>
        <dbReference type="ARBA" id="ARBA00022695"/>
    </source>
</evidence>
<dbReference type="InterPro" id="IPR043502">
    <property type="entry name" value="DNA/RNA_pol_sf"/>
</dbReference>